<dbReference type="AlphaFoldDB" id="A0A9D3ZRK4"/>
<organism evidence="2 3">
    <name type="scientific">Gossypium stocksii</name>
    <dbReference type="NCBI Taxonomy" id="47602"/>
    <lineage>
        <taxon>Eukaryota</taxon>
        <taxon>Viridiplantae</taxon>
        <taxon>Streptophyta</taxon>
        <taxon>Embryophyta</taxon>
        <taxon>Tracheophyta</taxon>
        <taxon>Spermatophyta</taxon>
        <taxon>Magnoliopsida</taxon>
        <taxon>eudicotyledons</taxon>
        <taxon>Gunneridae</taxon>
        <taxon>Pentapetalae</taxon>
        <taxon>rosids</taxon>
        <taxon>malvids</taxon>
        <taxon>Malvales</taxon>
        <taxon>Malvaceae</taxon>
        <taxon>Malvoideae</taxon>
        <taxon>Gossypium</taxon>
    </lineage>
</organism>
<dbReference type="PANTHER" id="PTHR33325">
    <property type="entry name" value="ZINC FINGER, CCHC-TYPE-RELATED"/>
    <property type="match status" value="1"/>
</dbReference>
<name>A0A9D3ZRK4_9ROSI</name>
<dbReference type="PANTHER" id="PTHR33325:SF11">
    <property type="entry name" value="COLD SHOCK DOMAIN-CONTAINING PROTEIN 4-LIKE"/>
    <property type="match status" value="1"/>
</dbReference>
<dbReference type="Proteomes" id="UP000828251">
    <property type="component" value="Unassembled WGS sequence"/>
</dbReference>
<gene>
    <name evidence="2" type="ORF">J1N35_028923</name>
</gene>
<reference evidence="2 3" key="1">
    <citation type="journal article" date="2021" name="Plant Biotechnol. J.">
        <title>Multi-omics assisted identification of the key and species-specific regulatory components of drought-tolerant mechanisms in Gossypium stocksii.</title>
        <authorList>
            <person name="Yu D."/>
            <person name="Ke L."/>
            <person name="Zhang D."/>
            <person name="Wu Y."/>
            <person name="Sun Y."/>
            <person name="Mei J."/>
            <person name="Sun J."/>
            <person name="Sun Y."/>
        </authorList>
    </citation>
    <scope>NUCLEOTIDE SEQUENCE [LARGE SCALE GENOMIC DNA]</scope>
    <source>
        <strain evidence="3">cv. E1</strain>
        <tissue evidence="2">Leaf</tissue>
    </source>
</reference>
<evidence type="ECO:0000256" key="1">
    <source>
        <dbReference type="SAM" id="MobiDB-lite"/>
    </source>
</evidence>
<dbReference type="EMBL" id="JAIQCV010000009">
    <property type="protein sequence ID" value="KAH1063936.1"/>
    <property type="molecule type" value="Genomic_DNA"/>
</dbReference>
<sequence>MSNLAKLEFAALDILGKNYLSWVLDAEIHLDAKVAEQNNELFTKNHGIRPTGSTPFSEVNVAVHNNYENRKYRGRDHGRRRSGGRGRGCISNRYHGGYNTDTSNHHKKNDNEKQERSGQNNPSKTVENICY</sequence>
<keyword evidence="3" id="KW-1185">Reference proteome</keyword>
<dbReference type="OrthoDB" id="1737433at2759"/>
<evidence type="ECO:0000313" key="2">
    <source>
        <dbReference type="EMBL" id="KAH1063936.1"/>
    </source>
</evidence>
<evidence type="ECO:0000313" key="3">
    <source>
        <dbReference type="Proteomes" id="UP000828251"/>
    </source>
</evidence>
<accession>A0A9D3ZRK4</accession>
<feature type="compositionally biased region" description="Basic residues" evidence="1">
    <location>
        <begin position="72"/>
        <end position="84"/>
    </location>
</feature>
<feature type="region of interest" description="Disordered" evidence="1">
    <location>
        <begin position="67"/>
        <end position="131"/>
    </location>
</feature>
<feature type="compositionally biased region" description="Polar residues" evidence="1">
    <location>
        <begin position="117"/>
        <end position="131"/>
    </location>
</feature>
<protein>
    <submittedName>
        <fullName evidence="2">Uncharacterized protein</fullName>
    </submittedName>
</protein>
<proteinExistence type="predicted"/>
<comment type="caution">
    <text evidence="2">The sequence shown here is derived from an EMBL/GenBank/DDBJ whole genome shotgun (WGS) entry which is preliminary data.</text>
</comment>